<dbReference type="Proteomes" id="UP000664288">
    <property type="component" value="Unassembled WGS sequence"/>
</dbReference>
<keyword evidence="6 15" id="KW-0547">Nucleotide-binding</keyword>
<feature type="site" description="Required for activity" evidence="15">
    <location>
        <position position="368"/>
    </location>
</feature>
<organism evidence="19 20">
    <name type="scientific">Jiella sonneratiae</name>
    <dbReference type="NCBI Taxonomy" id="2816856"/>
    <lineage>
        <taxon>Bacteria</taxon>
        <taxon>Pseudomonadati</taxon>
        <taxon>Pseudomonadota</taxon>
        <taxon>Alphaproteobacteria</taxon>
        <taxon>Hyphomicrobiales</taxon>
        <taxon>Aurantimonadaceae</taxon>
        <taxon>Jiella</taxon>
    </lineage>
</organism>
<dbReference type="PANTHER" id="PTHR48082">
    <property type="entry name" value="ATP SYNTHASE SUBUNIT ALPHA, MITOCHONDRIAL"/>
    <property type="match status" value="1"/>
</dbReference>
<dbReference type="Gene3D" id="3.40.50.300">
    <property type="entry name" value="P-loop containing nucleotide triphosphate hydrolases"/>
    <property type="match status" value="1"/>
</dbReference>
<evidence type="ECO:0000256" key="2">
    <source>
        <dbReference type="ARBA" id="ARBA00004370"/>
    </source>
</evidence>
<evidence type="ECO:0000256" key="1">
    <source>
        <dbReference type="ARBA" id="ARBA00003784"/>
    </source>
</evidence>
<evidence type="ECO:0000313" key="19">
    <source>
        <dbReference type="EMBL" id="MBO0903379.1"/>
    </source>
</evidence>
<dbReference type="NCBIfam" id="NF009884">
    <property type="entry name" value="PRK13343.1"/>
    <property type="match status" value="1"/>
</dbReference>
<comment type="catalytic activity">
    <reaction evidence="15">
        <text>ATP + H2O + 4 H(+)(in) = ADP + phosphate + 5 H(+)(out)</text>
        <dbReference type="Rhea" id="RHEA:57720"/>
        <dbReference type="ChEBI" id="CHEBI:15377"/>
        <dbReference type="ChEBI" id="CHEBI:15378"/>
        <dbReference type="ChEBI" id="CHEBI:30616"/>
        <dbReference type="ChEBI" id="CHEBI:43474"/>
        <dbReference type="ChEBI" id="CHEBI:456216"/>
        <dbReference type="EC" id="7.1.2.2"/>
    </reaction>
</comment>
<dbReference type="HAMAP" id="MF_01346">
    <property type="entry name" value="ATP_synth_alpha_bact"/>
    <property type="match status" value="1"/>
</dbReference>
<dbReference type="PROSITE" id="PS00152">
    <property type="entry name" value="ATPASE_ALPHA_BETA"/>
    <property type="match status" value="1"/>
</dbReference>
<evidence type="ECO:0000256" key="15">
    <source>
        <dbReference type="HAMAP-Rule" id="MF_01346"/>
    </source>
</evidence>
<dbReference type="InterPro" id="IPR038376">
    <property type="entry name" value="ATP_synth_asu_C_sf"/>
</dbReference>
<dbReference type="NCBIfam" id="TIGR00962">
    <property type="entry name" value="atpA"/>
    <property type="match status" value="1"/>
</dbReference>
<keyword evidence="10 15" id="KW-0406">Ion transport</keyword>
<evidence type="ECO:0000256" key="8">
    <source>
        <dbReference type="ARBA" id="ARBA00022840"/>
    </source>
</evidence>
<dbReference type="EC" id="7.1.2.2" evidence="15"/>
<evidence type="ECO:0000256" key="4">
    <source>
        <dbReference type="ARBA" id="ARBA00022448"/>
    </source>
</evidence>
<keyword evidence="13 15" id="KW-0066">ATP synthesis</keyword>
<evidence type="ECO:0000256" key="5">
    <source>
        <dbReference type="ARBA" id="ARBA00022519"/>
    </source>
</evidence>
<evidence type="ECO:0000256" key="12">
    <source>
        <dbReference type="ARBA" id="ARBA00023196"/>
    </source>
</evidence>
<proteinExistence type="inferred from homology"/>
<evidence type="ECO:0000256" key="9">
    <source>
        <dbReference type="ARBA" id="ARBA00022967"/>
    </source>
</evidence>
<dbReference type="SUPFAM" id="SSF47917">
    <property type="entry name" value="C-terminal domain of alpha and beta subunits of F1 ATP synthase"/>
    <property type="match status" value="1"/>
</dbReference>
<dbReference type="EMBL" id="JAFMPY010000005">
    <property type="protein sequence ID" value="MBO0903379.1"/>
    <property type="molecule type" value="Genomic_DNA"/>
</dbReference>
<dbReference type="Pfam" id="PF00306">
    <property type="entry name" value="ATP-synt_ab_C"/>
    <property type="match status" value="1"/>
</dbReference>
<dbReference type="InterPro" id="IPR020003">
    <property type="entry name" value="ATPase_a/bsu_AS"/>
</dbReference>
<dbReference type="CDD" id="cd01132">
    <property type="entry name" value="F1-ATPase_alpha_CD"/>
    <property type="match status" value="1"/>
</dbReference>
<dbReference type="InterPro" id="IPR023366">
    <property type="entry name" value="ATP_synth_asu-like_sf"/>
</dbReference>
<evidence type="ECO:0000313" key="20">
    <source>
        <dbReference type="Proteomes" id="UP000664288"/>
    </source>
</evidence>
<dbReference type="InterPro" id="IPR000793">
    <property type="entry name" value="ATP_synth_asu_C"/>
</dbReference>
<evidence type="ECO:0000256" key="6">
    <source>
        <dbReference type="ARBA" id="ARBA00022741"/>
    </source>
</evidence>
<keyword evidence="15" id="KW-1003">Cell membrane</keyword>
<dbReference type="CDD" id="cd18113">
    <property type="entry name" value="ATP-synt_F1_alpha_C"/>
    <property type="match status" value="1"/>
</dbReference>
<dbReference type="InterPro" id="IPR036121">
    <property type="entry name" value="ATPase_F1/V1/A1_a/bsu_N_sf"/>
</dbReference>
<gene>
    <name evidence="15" type="primary">atpA</name>
    <name evidence="19" type="ORF">J1C47_06960</name>
</gene>
<keyword evidence="8 15" id="KW-0067">ATP-binding</keyword>
<dbReference type="PANTHER" id="PTHR48082:SF2">
    <property type="entry name" value="ATP SYNTHASE SUBUNIT ALPHA, MITOCHONDRIAL"/>
    <property type="match status" value="1"/>
</dbReference>
<feature type="domain" description="ATPase F1/V1/A1 complex alpha/beta subunit nucleotide-binding" evidence="16">
    <location>
        <begin position="155"/>
        <end position="370"/>
    </location>
</feature>
<comment type="subcellular location">
    <subcellularLocation>
        <location evidence="15">Cell membrane</location>
        <topology evidence="15">Peripheral membrane protein</topology>
    </subcellularLocation>
    <subcellularLocation>
        <location evidence="2">Membrane</location>
    </subcellularLocation>
</comment>
<feature type="domain" description="ATP synthase alpha subunit C-terminal" evidence="17">
    <location>
        <begin position="377"/>
        <end position="497"/>
    </location>
</feature>
<evidence type="ECO:0000256" key="13">
    <source>
        <dbReference type="ARBA" id="ARBA00023310"/>
    </source>
</evidence>
<dbReference type="SUPFAM" id="SSF50615">
    <property type="entry name" value="N-terminal domain of alpha and beta subunits of F1 ATP synthase"/>
    <property type="match status" value="1"/>
</dbReference>
<evidence type="ECO:0000259" key="16">
    <source>
        <dbReference type="Pfam" id="PF00006"/>
    </source>
</evidence>
<comment type="subunit">
    <text evidence="14">F-type ATPases have 2 components, CF(1) - the catalytic core - and CF(0) - the membrane proton channel. CF(1) has five subunits: alpha(3), beta(3), gamma(1), delta(1), epsilon(1). CF(0) has four main subunits: a(1), b(1), b'(1) and c(9-12).</text>
</comment>
<evidence type="ECO:0000259" key="17">
    <source>
        <dbReference type="Pfam" id="PF00306"/>
    </source>
</evidence>
<feature type="domain" description="ATPase F1/V1/A1 complex alpha/beta subunit N-terminal" evidence="18">
    <location>
        <begin position="33"/>
        <end position="98"/>
    </location>
</feature>
<dbReference type="InterPro" id="IPR005294">
    <property type="entry name" value="ATP_synth_F1_asu"/>
</dbReference>
<keyword evidence="7 15" id="KW-0375">Hydrogen ion transport</keyword>
<comment type="caution">
    <text evidence="19">The sequence shown here is derived from an EMBL/GenBank/DDBJ whole genome shotgun (WGS) entry which is preliminary data.</text>
</comment>
<feature type="binding site" evidence="15">
    <location>
        <begin position="175"/>
        <end position="182"/>
    </location>
    <ligand>
        <name>ATP</name>
        <dbReference type="ChEBI" id="CHEBI:30616"/>
    </ligand>
</feature>
<evidence type="ECO:0000256" key="10">
    <source>
        <dbReference type="ARBA" id="ARBA00023065"/>
    </source>
</evidence>
<keyword evidence="11 15" id="KW-0472">Membrane</keyword>
<dbReference type="InterPro" id="IPR004100">
    <property type="entry name" value="ATPase_F1/V1/A1_a/bsu_N"/>
</dbReference>
<comment type="function">
    <text evidence="1 15">Produces ATP from ADP in the presence of a proton gradient across the membrane. The alpha chain is a regulatory subunit.</text>
</comment>
<comment type="similarity">
    <text evidence="3 15">Belongs to the ATPase alpha/beta chains family.</text>
</comment>
<dbReference type="Gene3D" id="2.40.30.20">
    <property type="match status" value="1"/>
</dbReference>
<evidence type="ECO:0000256" key="11">
    <source>
        <dbReference type="ARBA" id="ARBA00023136"/>
    </source>
</evidence>
<accession>A0ABS3J126</accession>
<dbReference type="Pfam" id="PF02874">
    <property type="entry name" value="ATP-synt_ab_N"/>
    <property type="match status" value="1"/>
</dbReference>
<dbReference type="InterPro" id="IPR000194">
    <property type="entry name" value="ATPase_F1/V1/A1_a/bsu_nucl-bd"/>
</dbReference>
<dbReference type="Pfam" id="PF00006">
    <property type="entry name" value="ATP-synt_ab"/>
    <property type="match status" value="1"/>
</dbReference>
<name>A0ABS3J126_9HYPH</name>
<evidence type="ECO:0000256" key="3">
    <source>
        <dbReference type="ARBA" id="ARBA00008936"/>
    </source>
</evidence>
<dbReference type="Gene3D" id="1.20.150.20">
    <property type="entry name" value="ATP synthase alpha/beta chain, C-terminal domain"/>
    <property type="match status" value="1"/>
</dbReference>
<dbReference type="InterPro" id="IPR033732">
    <property type="entry name" value="ATP_synth_F1_a_nt-bd_dom"/>
</dbReference>
<keyword evidence="9 15" id="KW-1278">Translocase</keyword>
<keyword evidence="12 15" id="KW-0139">CF(1)</keyword>
<evidence type="ECO:0000259" key="18">
    <source>
        <dbReference type="Pfam" id="PF02874"/>
    </source>
</evidence>
<dbReference type="RefSeq" id="WP_207350015.1">
    <property type="nucleotide sequence ID" value="NZ_JAFMPY010000005.1"/>
</dbReference>
<protein>
    <recommendedName>
        <fullName evidence="15">ATP synthase subunit alpha</fullName>
        <ecNumber evidence="15">7.1.2.2</ecNumber>
    </recommendedName>
    <alternativeName>
        <fullName evidence="15">ATP synthase F1 sector subunit alpha</fullName>
    </alternativeName>
    <alternativeName>
        <fullName evidence="15">F-ATPase subunit alpha</fullName>
    </alternativeName>
</protein>
<sequence>MASGTAETAGAADWAKRARRRLGAAGIGARARQMGRVEEIGDGIAMISGLAEARLDELLDFGGGRFGFAKVLEEERIGCVLLDAGAGVEAGDAVWGTGDVVRVPVGEGLLGRVVDPLGRPLDGKGEIAASSFAPIERPAPAITERDAVTRPVQTGTLVLDALFALGRGQRELIIGDRATGKTTVAVDAIVAQKASDMISVYVAIGQKSGNVRRVIEALHDHGAPERTIVVVASPSDAPGLQWIAPFAGMTIAEHFRDRGQDALIVLDDLTKHAATHREIALLTRQSPGREAYPGDVFYVHARLLERAAMLSKERGGGSLTALPIAETDAGNLSAYIPTNLISITDGQIVLDARLFNEGQKPAIDVGTSVSRVGGKTQAKALREAASTMRLDYAQFLELEMFTRFGGLADARVKDRLKRGARIRAILGQRPLRPYRLAAEVALATAVQSGIADAVPLDRLAAFVEAVGSRIEAEAPALVARIETGGELDGEGRQALRAWLAGLSGTFSGKERAADE</sequence>
<evidence type="ECO:0000256" key="14">
    <source>
        <dbReference type="ARBA" id="ARBA00026013"/>
    </source>
</evidence>
<keyword evidence="5" id="KW-0997">Cell inner membrane</keyword>
<dbReference type="CDD" id="cd18116">
    <property type="entry name" value="ATP-synt_F1_alpha_N"/>
    <property type="match status" value="1"/>
</dbReference>
<evidence type="ECO:0000256" key="7">
    <source>
        <dbReference type="ARBA" id="ARBA00022781"/>
    </source>
</evidence>
<keyword evidence="20" id="KW-1185">Reference proteome</keyword>
<dbReference type="InterPro" id="IPR027417">
    <property type="entry name" value="P-loop_NTPase"/>
</dbReference>
<dbReference type="SUPFAM" id="SSF52540">
    <property type="entry name" value="P-loop containing nucleoside triphosphate hydrolases"/>
    <property type="match status" value="1"/>
</dbReference>
<keyword evidence="4 15" id="KW-0813">Transport</keyword>
<reference evidence="19 20" key="1">
    <citation type="submission" date="2021-03" db="EMBL/GenBank/DDBJ databases">
        <title>Whole genome sequence of Jiella sp. MQZ13P-4.</title>
        <authorList>
            <person name="Tuo L."/>
        </authorList>
    </citation>
    <scope>NUCLEOTIDE SEQUENCE [LARGE SCALE GENOMIC DNA]</scope>
    <source>
        <strain evidence="19 20">MQZ13P-4</strain>
    </source>
</reference>